<dbReference type="AlphaFoldDB" id="A0AAQ3QXB7"/>
<evidence type="ECO:0000313" key="7">
    <source>
        <dbReference type="Proteomes" id="UP001304300"/>
    </source>
</evidence>
<dbReference type="Gene3D" id="1.10.8.60">
    <property type="match status" value="1"/>
</dbReference>
<organism evidence="6 7">
    <name type="scientific">Rubellicoccus peritrichatus</name>
    <dbReference type="NCBI Taxonomy" id="3080537"/>
    <lineage>
        <taxon>Bacteria</taxon>
        <taxon>Pseudomonadati</taxon>
        <taxon>Verrucomicrobiota</taxon>
        <taxon>Opitutia</taxon>
        <taxon>Puniceicoccales</taxon>
        <taxon>Cerasicoccaceae</taxon>
        <taxon>Rubellicoccus</taxon>
    </lineage>
</organism>
<gene>
    <name evidence="6" type="ORF">RZN69_07190</name>
</gene>
<dbReference type="GO" id="GO:0006355">
    <property type="term" value="P:regulation of DNA-templated transcription"/>
    <property type="evidence" value="ECO:0007669"/>
    <property type="project" value="InterPro"/>
</dbReference>
<dbReference type="PROSITE" id="PS50110">
    <property type="entry name" value="RESPONSE_REGULATORY"/>
    <property type="match status" value="1"/>
</dbReference>
<dbReference type="Gene3D" id="3.40.50.2300">
    <property type="match status" value="1"/>
</dbReference>
<keyword evidence="2" id="KW-0067">ATP-binding</keyword>
<dbReference type="InterPro" id="IPR027417">
    <property type="entry name" value="P-loop_NTPase"/>
</dbReference>
<evidence type="ECO:0000256" key="2">
    <source>
        <dbReference type="ARBA" id="ARBA00022840"/>
    </source>
</evidence>
<dbReference type="InterPro" id="IPR011006">
    <property type="entry name" value="CheY-like_superfamily"/>
</dbReference>
<dbReference type="KEGG" id="puo:RZN69_07190"/>
<evidence type="ECO:0000259" key="5">
    <source>
        <dbReference type="PROSITE" id="PS50110"/>
    </source>
</evidence>
<dbReference type="EMBL" id="CP136920">
    <property type="protein sequence ID" value="WOO42872.1"/>
    <property type="molecule type" value="Genomic_DNA"/>
</dbReference>
<name>A0AAQ3QXB7_9BACT</name>
<keyword evidence="1" id="KW-0547">Nucleotide-binding</keyword>
<dbReference type="CDD" id="cd00156">
    <property type="entry name" value="REC"/>
    <property type="match status" value="1"/>
</dbReference>
<dbReference type="InterPro" id="IPR002078">
    <property type="entry name" value="Sigma_54_int"/>
</dbReference>
<dbReference type="SMART" id="SM00448">
    <property type="entry name" value="REC"/>
    <property type="match status" value="1"/>
</dbReference>
<dbReference type="SUPFAM" id="SSF52172">
    <property type="entry name" value="CheY-like"/>
    <property type="match status" value="1"/>
</dbReference>
<proteinExistence type="predicted"/>
<dbReference type="InterPro" id="IPR058031">
    <property type="entry name" value="AAA_lid_NorR"/>
</dbReference>
<dbReference type="Pfam" id="PF25601">
    <property type="entry name" value="AAA_lid_14"/>
    <property type="match status" value="1"/>
</dbReference>
<dbReference type="Pfam" id="PF00072">
    <property type="entry name" value="Response_reg"/>
    <property type="match status" value="1"/>
</dbReference>
<evidence type="ECO:0000259" key="4">
    <source>
        <dbReference type="PROSITE" id="PS50045"/>
    </source>
</evidence>
<dbReference type="GO" id="GO:0000160">
    <property type="term" value="P:phosphorelay signal transduction system"/>
    <property type="evidence" value="ECO:0007669"/>
    <property type="project" value="InterPro"/>
</dbReference>
<sequence>MAQKILVLDDEENYAEMLESLLEQHFFLVDSATKPEEALKALEQEGYELVISDYKMPVMDGADFLLKAREINPDLPFIIVSGLMNTPELVKVANMGVTLVLEKPIDIENFINQVKNFVTPLAEEEYADVKSSDGDSSEGNAPTVRKFIKTYPDDLEFVSDSSATMQFFVQDLWDAVQEQSHIFISIPPGSEIELILREIKRWKQFPGKKFHVVCPGPSVSSTELLRQFTLVAKDDSYANLIAVTGFSSAPLSAQEMLVDAIREAPDDLCFTYFIESTLLDQAAPAINEELLELIQESLCRMPPLKVRPSDLATYVKRILPRIARVEGHSAIAEVEPDAARALLAYDWPGNFAELISVLRSAAIVEESNALTSESVQRFLKGSNADLTDLESHLAQYQADLLKKATDDSGESTMQILEALGVDYEPTGESTEGADFPLLFPDLLTTPVAVKA</sequence>
<dbReference type="RefSeq" id="WP_317835404.1">
    <property type="nucleotide sequence ID" value="NZ_CP136920.1"/>
</dbReference>
<feature type="domain" description="Response regulatory" evidence="5">
    <location>
        <begin position="4"/>
        <end position="118"/>
    </location>
</feature>
<evidence type="ECO:0000256" key="1">
    <source>
        <dbReference type="ARBA" id="ARBA00022741"/>
    </source>
</evidence>
<reference evidence="6 7" key="1">
    <citation type="submission" date="2023-10" db="EMBL/GenBank/DDBJ databases">
        <title>Rubellicoccus peritrichatus gen. nov., sp. nov., isolated from an algae of coral reef tank.</title>
        <authorList>
            <person name="Luo J."/>
        </authorList>
    </citation>
    <scope>NUCLEOTIDE SEQUENCE [LARGE SCALE GENOMIC DNA]</scope>
    <source>
        <strain evidence="6 7">CR14</strain>
    </source>
</reference>
<evidence type="ECO:0000256" key="3">
    <source>
        <dbReference type="PROSITE-ProRule" id="PRU00169"/>
    </source>
</evidence>
<protein>
    <submittedName>
        <fullName evidence="6">Response regulator</fullName>
    </submittedName>
</protein>
<dbReference type="PANTHER" id="PTHR32071">
    <property type="entry name" value="TRANSCRIPTIONAL REGULATORY PROTEIN"/>
    <property type="match status" value="1"/>
</dbReference>
<dbReference type="SUPFAM" id="SSF52540">
    <property type="entry name" value="P-loop containing nucleoside triphosphate hydrolases"/>
    <property type="match status" value="1"/>
</dbReference>
<accession>A0AAQ3QXB7</accession>
<feature type="domain" description="Sigma-54 factor interaction" evidence="4">
    <location>
        <begin position="158"/>
        <end position="363"/>
    </location>
</feature>
<evidence type="ECO:0000313" key="6">
    <source>
        <dbReference type="EMBL" id="WOO42872.1"/>
    </source>
</evidence>
<dbReference type="InterPro" id="IPR001789">
    <property type="entry name" value="Sig_transdc_resp-reg_receiver"/>
</dbReference>
<keyword evidence="7" id="KW-1185">Reference proteome</keyword>
<dbReference type="Proteomes" id="UP001304300">
    <property type="component" value="Chromosome"/>
</dbReference>
<keyword evidence="3" id="KW-0597">Phosphoprotein</keyword>
<dbReference type="GO" id="GO:0005524">
    <property type="term" value="F:ATP binding"/>
    <property type="evidence" value="ECO:0007669"/>
    <property type="project" value="UniProtKB-KW"/>
</dbReference>
<dbReference type="PROSITE" id="PS50045">
    <property type="entry name" value="SIGMA54_INTERACT_4"/>
    <property type="match status" value="1"/>
</dbReference>
<feature type="modified residue" description="4-aspartylphosphate" evidence="3">
    <location>
        <position position="53"/>
    </location>
</feature>